<dbReference type="SUPFAM" id="SSF52218">
    <property type="entry name" value="Flavoproteins"/>
    <property type="match status" value="1"/>
</dbReference>
<dbReference type="Proteomes" id="UP000323521">
    <property type="component" value="Chromosome"/>
</dbReference>
<dbReference type="Pfam" id="PF02525">
    <property type="entry name" value="Flavodoxin_2"/>
    <property type="match status" value="1"/>
</dbReference>
<protein>
    <submittedName>
        <fullName evidence="2">Flavodoxin</fullName>
    </submittedName>
</protein>
<dbReference type="OrthoDB" id="1026745at2"/>
<reference evidence="2 3" key="1">
    <citation type="submission" date="2016-10" db="EMBL/GenBank/DDBJ databases">
        <title>Complete Genome Sequence of Peptococcaceae strain DCMF.</title>
        <authorList>
            <person name="Edwards R.J."/>
            <person name="Holland S.I."/>
            <person name="Deshpande N.P."/>
            <person name="Wong Y.K."/>
            <person name="Ertan H."/>
            <person name="Manefield M."/>
            <person name="Russell T.L."/>
            <person name="Lee M.J."/>
        </authorList>
    </citation>
    <scope>NUCLEOTIDE SEQUENCE [LARGE SCALE GENOMIC DNA]</scope>
    <source>
        <strain evidence="2 3">DCMF</strain>
    </source>
</reference>
<evidence type="ECO:0000259" key="1">
    <source>
        <dbReference type="Pfam" id="PF02525"/>
    </source>
</evidence>
<dbReference type="InterPro" id="IPR003680">
    <property type="entry name" value="Flavodoxin_fold"/>
</dbReference>
<dbReference type="RefSeq" id="WP_148137328.1">
    <property type="nucleotide sequence ID" value="NZ_CP017634.1"/>
</dbReference>
<dbReference type="AlphaFoldDB" id="A0A3G1KZV2"/>
<accession>A0A3G1KZV2</accession>
<feature type="domain" description="Flavodoxin-like fold" evidence="1">
    <location>
        <begin position="2"/>
        <end position="112"/>
    </location>
</feature>
<evidence type="ECO:0000313" key="3">
    <source>
        <dbReference type="Proteomes" id="UP000323521"/>
    </source>
</evidence>
<name>A0A3G1KZV2_FORW1</name>
<dbReference type="KEGG" id="fwa:DCMF_27135"/>
<dbReference type="Gene3D" id="3.40.50.360">
    <property type="match status" value="1"/>
</dbReference>
<dbReference type="EMBL" id="CP017634">
    <property type="protein sequence ID" value="ATW27937.1"/>
    <property type="molecule type" value="Genomic_DNA"/>
</dbReference>
<dbReference type="InterPro" id="IPR029039">
    <property type="entry name" value="Flavoprotein-like_sf"/>
</dbReference>
<evidence type="ECO:0000313" key="2">
    <source>
        <dbReference type="EMBL" id="ATW27937.1"/>
    </source>
</evidence>
<sequence>MKNIVFISGSPKINEKSVSEFLIQMAKRHMETEDAHKTFIDVRQSISKRKTLDDFEALSQADAVIIAFPLYVFCLPGILMRFLEDYYQFFTEKGKVNSPAKVYAIVNCGFPEPEINREAVRVIRSFCRHINADFRFGVLIGGGGMILGAKDAPFMKKTLGKLDNAFSAIAKDLQNKDKAGTDEIYIRMNFPKRLYFFMGNRGWFSAARKNGLKKKDLYRKPYLLHE</sequence>
<organism evidence="2 3">
    <name type="scientific">Formimonas warabiya</name>
    <dbReference type="NCBI Taxonomy" id="1761012"/>
    <lineage>
        <taxon>Bacteria</taxon>
        <taxon>Bacillati</taxon>
        <taxon>Bacillota</taxon>
        <taxon>Clostridia</taxon>
        <taxon>Eubacteriales</taxon>
        <taxon>Peptococcaceae</taxon>
        <taxon>Candidatus Formimonas</taxon>
    </lineage>
</organism>
<gene>
    <name evidence="2" type="ORF">DCMF_27135</name>
</gene>
<proteinExistence type="predicted"/>
<keyword evidence="3" id="KW-1185">Reference proteome</keyword>